<dbReference type="RefSeq" id="WP_407590451.1">
    <property type="nucleotide sequence ID" value="NZ_JBHDIY010000002.1"/>
</dbReference>
<evidence type="ECO:0000256" key="4">
    <source>
        <dbReference type="ARBA" id="ARBA00023163"/>
    </source>
</evidence>
<gene>
    <name evidence="6" type="ORF">ACERZ8_02040</name>
</gene>
<evidence type="ECO:0000256" key="1">
    <source>
        <dbReference type="ARBA" id="ARBA00009437"/>
    </source>
</evidence>
<keyword evidence="3" id="KW-0238">DNA-binding</keyword>
<dbReference type="Gene3D" id="3.40.190.10">
    <property type="entry name" value="Periplasmic binding protein-like II"/>
    <property type="match status" value="2"/>
</dbReference>
<reference evidence="6 7" key="1">
    <citation type="submission" date="2024-08" db="EMBL/GenBank/DDBJ databases">
        <title>Tateyamaria sp. nov., isolated from marine algae.</title>
        <authorList>
            <person name="Choi B.J."/>
            <person name="Kim J.M."/>
            <person name="Lee J.K."/>
            <person name="Choi D.G."/>
            <person name="Bayburt H."/>
            <person name="Baek J.H."/>
            <person name="Han D.M."/>
            <person name="Jeon C.O."/>
        </authorList>
    </citation>
    <scope>NUCLEOTIDE SEQUENCE [LARGE SCALE GENOMIC DNA]</scope>
    <source>
        <strain evidence="6 7">KMU-156</strain>
    </source>
</reference>
<comment type="similarity">
    <text evidence="1">Belongs to the LysR transcriptional regulatory family.</text>
</comment>
<dbReference type="PROSITE" id="PS50931">
    <property type="entry name" value="HTH_LYSR"/>
    <property type="match status" value="1"/>
</dbReference>
<keyword evidence="2" id="KW-0805">Transcription regulation</keyword>
<dbReference type="InterPro" id="IPR005119">
    <property type="entry name" value="LysR_subst-bd"/>
</dbReference>
<dbReference type="InterPro" id="IPR036390">
    <property type="entry name" value="WH_DNA-bd_sf"/>
</dbReference>
<evidence type="ECO:0000259" key="5">
    <source>
        <dbReference type="PROSITE" id="PS50931"/>
    </source>
</evidence>
<evidence type="ECO:0000313" key="7">
    <source>
        <dbReference type="Proteomes" id="UP001627408"/>
    </source>
</evidence>
<dbReference type="PANTHER" id="PTHR30126">
    <property type="entry name" value="HTH-TYPE TRANSCRIPTIONAL REGULATOR"/>
    <property type="match status" value="1"/>
</dbReference>
<organism evidence="6 7">
    <name type="scientific">Tateyamaria armeniaca</name>
    <dbReference type="NCBI Taxonomy" id="2518930"/>
    <lineage>
        <taxon>Bacteria</taxon>
        <taxon>Pseudomonadati</taxon>
        <taxon>Pseudomonadota</taxon>
        <taxon>Alphaproteobacteria</taxon>
        <taxon>Rhodobacterales</taxon>
        <taxon>Roseobacteraceae</taxon>
        <taxon>Tateyamaria</taxon>
    </lineage>
</organism>
<accession>A0ABW8UP46</accession>
<dbReference type="Proteomes" id="UP001627408">
    <property type="component" value="Unassembled WGS sequence"/>
</dbReference>
<dbReference type="EMBL" id="JBHDIY010000002">
    <property type="protein sequence ID" value="MFL4468712.1"/>
    <property type="molecule type" value="Genomic_DNA"/>
</dbReference>
<dbReference type="Pfam" id="PF03466">
    <property type="entry name" value="LysR_substrate"/>
    <property type="match status" value="1"/>
</dbReference>
<protein>
    <submittedName>
        <fullName evidence="6">LysR family transcriptional regulator</fullName>
    </submittedName>
</protein>
<evidence type="ECO:0000313" key="6">
    <source>
        <dbReference type="EMBL" id="MFL4468712.1"/>
    </source>
</evidence>
<dbReference type="InterPro" id="IPR000847">
    <property type="entry name" value="LysR_HTH_N"/>
</dbReference>
<dbReference type="Pfam" id="PF00126">
    <property type="entry name" value="HTH_1"/>
    <property type="match status" value="1"/>
</dbReference>
<dbReference type="PANTHER" id="PTHR30126:SF2">
    <property type="entry name" value="HTH-TYPE TRANSCRIPTIONAL REGULATOR YJIE"/>
    <property type="match status" value="1"/>
</dbReference>
<dbReference type="Gene3D" id="1.10.10.10">
    <property type="entry name" value="Winged helix-like DNA-binding domain superfamily/Winged helix DNA-binding domain"/>
    <property type="match status" value="1"/>
</dbReference>
<keyword evidence="4" id="KW-0804">Transcription</keyword>
<sequence>MSKRSIAMDMQWLDDVLALLEEGNMTRAAARRNITQPAFSRRIRSFEDWLGTSVIERKTNRIDISPSLVSNEVEIRALVSRLTELRTKIAHHDATASTIAISAQHGPVSSTLPDMVLRAKTAFPRIQFRIRPGNLDDCATMFLRGDTSMLLCYEAEGSAPLQFGGGVLRGRWGNDYLVPVVGGALRLAMDDGGDVPIDTPAIVYPDTSSFGALLRQRERPFGTQTFSANPVCETAFSSGVRELILKGLGIGWLPFSMVHREIESGELTSLASSLGKEPLEVAVYADTRQEPAAALLALWTE</sequence>
<name>A0ABW8UP46_9RHOB</name>
<evidence type="ECO:0000256" key="2">
    <source>
        <dbReference type="ARBA" id="ARBA00023015"/>
    </source>
</evidence>
<evidence type="ECO:0000256" key="3">
    <source>
        <dbReference type="ARBA" id="ARBA00023125"/>
    </source>
</evidence>
<feature type="domain" description="HTH lysR-type" evidence="5">
    <location>
        <begin position="8"/>
        <end position="65"/>
    </location>
</feature>
<dbReference type="SUPFAM" id="SSF53850">
    <property type="entry name" value="Periplasmic binding protein-like II"/>
    <property type="match status" value="1"/>
</dbReference>
<keyword evidence="7" id="KW-1185">Reference proteome</keyword>
<dbReference type="InterPro" id="IPR036388">
    <property type="entry name" value="WH-like_DNA-bd_sf"/>
</dbReference>
<proteinExistence type="inferred from homology"/>
<dbReference type="SUPFAM" id="SSF46785">
    <property type="entry name" value="Winged helix' DNA-binding domain"/>
    <property type="match status" value="1"/>
</dbReference>
<comment type="caution">
    <text evidence="6">The sequence shown here is derived from an EMBL/GenBank/DDBJ whole genome shotgun (WGS) entry which is preliminary data.</text>
</comment>